<organism evidence="1">
    <name type="scientific">Siphoviridae sp. ctKFk2</name>
    <dbReference type="NCBI Taxonomy" id="2827841"/>
    <lineage>
        <taxon>Viruses</taxon>
        <taxon>Duplodnaviria</taxon>
        <taxon>Heunggongvirae</taxon>
        <taxon>Uroviricota</taxon>
        <taxon>Caudoviricetes</taxon>
    </lineage>
</organism>
<dbReference type="EMBL" id="BK032722">
    <property type="protein sequence ID" value="DAF56832.1"/>
    <property type="molecule type" value="Genomic_DNA"/>
</dbReference>
<accession>A0A8S5T144</accession>
<proteinExistence type="predicted"/>
<sequence>MLIYTFLIFRTTAERINNANKNKNNQIHNQNL</sequence>
<evidence type="ECO:0000313" key="1">
    <source>
        <dbReference type="EMBL" id="DAF56832.1"/>
    </source>
</evidence>
<protein>
    <submittedName>
        <fullName evidence="1">Uncharacterized protein</fullName>
    </submittedName>
</protein>
<reference evidence="1" key="1">
    <citation type="journal article" date="2021" name="Proc. Natl. Acad. Sci. U.S.A.">
        <title>A Catalog of Tens of Thousands of Viruses from Human Metagenomes Reveals Hidden Associations with Chronic Diseases.</title>
        <authorList>
            <person name="Tisza M.J."/>
            <person name="Buck C.B."/>
        </authorList>
    </citation>
    <scope>NUCLEOTIDE SEQUENCE</scope>
    <source>
        <strain evidence="1">CtKFk2</strain>
    </source>
</reference>
<name>A0A8S5T144_9CAUD</name>